<reference evidence="1 2" key="1">
    <citation type="submission" date="2021-05" db="EMBL/GenBank/DDBJ databases">
        <title>Genetic and Functional Diversity in Clade A Lucinid endosymbionts from the Bahamas.</title>
        <authorList>
            <person name="Giani N.M."/>
            <person name="Engel A.S."/>
            <person name="Campbell B.J."/>
        </authorList>
    </citation>
    <scope>NUCLEOTIDE SEQUENCE [LARGE SCALE GENOMIC DNA]</scope>
    <source>
        <strain evidence="1">LUC16012Gg_MoonRockCtena</strain>
    </source>
</reference>
<sequence>MSDECSLKEGAELNLADVEKIAMGLKSLAAYSMLAYEHDDDPEDLDEIVQEGLDAIDRLFNC</sequence>
<comment type="caution">
    <text evidence="1">The sequence shown here is derived from an EMBL/GenBank/DDBJ whole genome shotgun (WGS) entry which is preliminary data.</text>
</comment>
<gene>
    <name evidence="1" type="ORF">KME65_05655</name>
</gene>
<proteinExistence type="predicted"/>
<organism evidence="1 2">
    <name type="scientific">Candidatus Thiodiazotropha taylori</name>
    <dbReference type="NCBI Taxonomy" id="2792791"/>
    <lineage>
        <taxon>Bacteria</taxon>
        <taxon>Pseudomonadati</taxon>
        <taxon>Pseudomonadota</taxon>
        <taxon>Gammaproteobacteria</taxon>
        <taxon>Chromatiales</taxon>
        <taxon>Sedimenticolaceae</taxon>
        <taxon>Candidatus Thiodiazotropha</taxon>
    </lineage>
</organism>
<dbReference type="Proteomes" id="UP000770889">
    <property type="component" value="Unassembled WGS sequence"/>
</dbReference>
<evidence type="ECO:0000313" key="1">
    <source>
        <dbReference type="EMBL" id="MBT2988430.1"/>
    </source>
</evidence>
<dbReference type="AlphaFoldDB" id="A0A944QU34"/>
<protein>
    <submittedName>
        <fullName evidence="1">Ribonuclease H</fullName>
    </submittedName>
</protein>
<accession>A0A944QU34</accession>
<name>A0A944QU34_9GAMM</name>
<evidence type="ECO:0000313" key="2">
    <source>
        <dbReference type="Proteomes" id="UP000770889"/>
    </source>
</evidence>
<dbReference type="EMBL" id="JAHHGM010000004">
    <property type="protein sequence ID" value="MBT2988430.1"/>
    <property type="molecule type" value="Genomic_DNA"/>
</dbReference>